<sequence length="100" mass="10971">MSSKLSRMAASCFNYEAKRCVGSDSIDEGQQDDQGSVEGLSKSGSTDSDTPSDKSITTHNWIRSFSERVRSFRSGEFDEGIVAIRRRKLAGRFGEKAVNG</sequence>
<evidence type="ECO:0000313" key="2">
    <source>
        <dbReference type="EMBL" id="GFN74691.1"/>
    </source>
</evidence>
<evidence type="ECO:0000256" key="1">
    <source>
        <dbReference type="SAM" id="MobiDB-lite"/>
    </source>
</evidence>
<reference evidence="2 3" key="1">
    <citation type="journal article" date="2021" name="Elife">
        <title>Chloroplast acquisition without the gene transfer in kleptoplastic sea slugs, Plakobranchus ocellatus.</title>
        <authorList>
            <person name="Maeda T."/>
            <person name="Takahashi S."/>
            <person name="Yoshida T."/>
            <person name="Shimamura S."/>
            <person name="Takaki Y."/>
            <person name="Nagai Y."/>
            <person name="Toyoda A."/>
            <person name="Suzuki Y."/>
            <person name="Arimoto A."/>
            <person name="Ishii H."/>
            <person name="Satoh N."/>
            <person name="Nishiyama T."/>
            <person name="Hasebe M."/>
            <person name="Maruyama T."/>
            <person name="Minagawa J."/>
            <person name="Obokata J."/>
            <person name="Shigenobu S."/>
        </authorList>
    </citation>
    <scope>NUCLEOTIDE SEQUENCE [LARGE SCALE GENOMIC DNA]</scope>
</reference>
<comment type="caution">
    <text evidence="2">The sequence shown here is derived from an EMBL/GenBank/DDBJ whole genome shotgun (WGS) entry which is preliminary data.</text>
</comment>
<organism evidence="2 3">
    <name type="scientific">Plakobranchus ocellatus</name>
    <dbReference type="NCBI Taxonomy" id="259542"/>
    <lineage>
        <taxon>Eukaryota</taxon>
        <taxon>Metazoa</taxon>
        <taxon>Spiralia</taxon>
        <taxon>Lophotrochozoa</taxon>
        <taxon>Mollusca</taxon>
        <taxon>Gastropoda</taxon>
        <taxon>Heterobranchia</taxon>
        <taxon>Euthyneura</taxon>
        <taxon>Panpulmonata</taxon>
        <taxon>Sacoglossa</taxon>
        <taxon>Placobranchoidea</taxon>
        <taxon>Plakobranchidae</taxon>
        <taxon>Plakobranchus</taxon>
    </lineage>
</organism>
<evidence type="ECO:0000313" key="3">
    <source>
        <dbReference type="Proteomes" id="UP000735302"/>
    </source>
</evidence>
<dbReference type="EMBL" id="BLXT01000154">
    <property type="protein sequence ID" value="GFN74691.1"/>
    <property type="molecule type" value="Genomic_DNA"/>
</dbReference>
<dbReference type="Proteomes" id="UP000735302">
    <property type="component" value="Unassembled WGS sequence"/>
</dbReference>
<keyword evidence="3" id="KW-1185">Reference proteome</keyword>
<accession>A0AAV3XXX6</accession>
<feature type="region of interest" description="Disordered" evidence="1">
    <location>
        <begin position="24"/>
        <end position="56"/>
    </location>
</feature>
<proteinExistence type="predicted"/>
<name>A0AAV3XXX6_9GAST</name>
<feature type="compositionally biased region" description="Polar residues" evidence="1">
    <location>
        <begin position="42"/>
        <end position="56"/>
    </location>
</feature>
<dbReference type="AlphaFoldDB" id="A0AAV3XXX6"/>
<gene>
    <name evidence="2" type="ORF">PoB_000119700</name>
</gene>
<protein>
    <submittedName>
        <fullName evidence="2">Uncharacterized protein</fullName>
    </submittedName>
</protein>